<sequence>MLVQKYNKCIKFLGMEYMHIINIGYNHSHDADFNISRPNGSGNYLLLLLKTPAIFTLNGSEIITRPDSFILYREDTPQFYRSFGSQFQNDWFHFKINPEEKDLFNNLGIPQDEIVHIGNLNELSIIINNLCYETYASNHYKYDTIELYLKLFFLKLSNKIHNSNNEIINTHYNKLSIIRTKIYNQPYINWNINELSHELNMSRSSFQHLYKKLFGISAITDVILSRIEHAKYLLSTTDIPIKKISEMCGYNNDIHFMRQFKKVTDMTPTKYREEKKNKIQ</sequence>
<dbReference type="PANTHER" id="PTHR43280:SF2">
    <property type="entry name" value="HTH-TYPE TRANSCRIPTIONAL REGULATOR EXSA"/>
    <property type="match status" value="1"/>
</dbReference>
<evidence type="ECO:0000313" key="5">
    <source>
        <dbReference type="EMBL" id="QLY80539.1"/>
    </source>
</evidence>
<dbReference type="Proteomes" id="UP000512286">
    <property type="component" value="Chromosome"/>
</dbReference>
<dbReference type="Gene3D" id="1.10.10.60">
    <property type="entry name" value="Homeodomain-like"/>
    <property type="match status" value="1"/>
</dbReference>
<dbReference type="EMBL" id="CP059378">
    <property type="protein sequence ID" value="QLY80539.1"/>
    <property type="molecule type" value="Genomic_DNA"/>
</dbReference>
<dbReference type="SMART" id="SM00342">
    <property type="entry name" value="HTH_ARAC"/>
    <property type="match status" value="1"/>
</dbReference>
<dbReference type="PANTHER" id="PTHR43280">
    <property type="entry name" value="ARAC-FAMILY TRANSCRIPTIONAL REGULATOR"/>
    <property type="match status" value="1"/>
</dbReference>
<feature type="domain" description="HTH araC/xylS-type" evidence="4">
    <location>
        <begin position="172"/>
        <end position="274"/>
    </location>
</feature>
<keyword evidence="1" id="KW-0805">Transcription regulation</keyword>
<protein>
    <submittedName>
        <fullName evidence="5">Helix-turn-helix transcriptional regulator</fullName>
    </submittedName>
</protein>
<evidence type="ECO:0000313" key="6">
    <source>
        <dbReference type="Proteomes" id="UP000512286"/>
    </source>
</evidence>
<accession>A0A7D6ZI54</accession>
<dbReference type="InterPro" id="IPR018060">
    <property type="entry name" value="HTH_AraC"/>
</dbReference>
<keyword evidence="3" id="KW-0804">Transcription</keyword>
<dbReference type="InterPro" id="IPR037923">
    <property type="entry name" value="HTH-like"/>
</dbReference>
<reference evidence="5 6" key="1">
    <citation type="submission" date="2020-07" db="EMBL/GenBank/DDBJ databases">
        <title>Electron transfer.</title>
        <authorList>
            <person name="Huang L."/>
            <person name="Liu X."/>
            <person name="Zhou S."/>
        </authorList>
    </citation>
    <scope>NUCLEOTIDE SEQUENCE [LARGE SCALE GENOMIC DNA]</scope>
    <source>
        <strain evidence="5 6">Lx1</strain>
    </source>
</reference>
<name>A0A7D6ZI54_9CLOT</name>
<evidence type="ECO:0000259" key="4">
    <source>
        <dbReference type="PROSITE" id="PS01124"/>
    </source>
</evidence>
<dbReference type="AlphaFoldDB" id="A0A7D6ZI54"/>
<proteinExistence type="predicted"/>
<dbReference type="PROSITE" id="PS00041">
    <property type="entry name" value="HTH_ARAC_FAMILY_1"/>
    <property type="match status" value="2"/>
</dbReference>
<dbReference type="SUPFAM" id="SSF46689">
    <property type="entry name" value="Homeodomain-like"/>
    <property type="match status" value="1"/>
</dbReference>
<dbReference type="GO" id="GO:0003700">
    <property type="term" value="F:DNA-binding transcription factor activity"/>
    <property type="evidence" value="ECO:0007669"/>
    <property type="project" value="InterPro"/>
</dbReference>
<dbReference type="InterPro" id="IPR018062">
    <property type="entry name" value="HTH_AraC-typ_CS"/>
</dbReference>
<dbReference type="Pfam" id="PF12833">
    <property type="entry name" value="HTH_18"/>
    <property type="match status" value="1"/>
</dbReference>
<dbReference type="GO" id="GO:0043565">
    <property type="term" value="F:sequence-specific DNA binding"/>
    <property type="evidence" value="ECO:0007669"/>
    <property type="project" value="InterPro"/>
</dbReference>
<dbReference type="SUPFAM" id="SSF51215">
    <property type="entry name" value="Regulatory protein AraC"/>
    <property type="match status" value="1"/>
</dbReference>
<keyword evidence="2" id="KW-0238">DNA-binding</keyword>
<evidence type="ECO:0000256" key="2">
    <source>
        <dbReference type="ARBA" id="ARBA00023125"/>
    </source>
</evidence>
<gene>
    <name evidence="5" type="ORF">HZF06_02855</name>
</gene>
<dbReference type="KEGG" id="cint:HZF06_02855"/>
<evidence type="ECO:0000256" key="3">
    <source>
        <dbReference type="ARBA" id="ARBA00023163"/>
    </source>
</evidence>
<dbReference type="InterPro" id="IPR009057">
    <property type="entry name" value="Homeodomain-like_sf"/>
</dbReference>
<dbReference type="PROSITE" id="PS01124">
    <property type="entry name" value="HTH_ARAC_FAMILY_2"/>
    <property type="match status" value="1"/>
</dbReference>
<evidence type="ECO:0000256" key="1">
    <source>
        <dbReference type="ARBA" id="ARBA00023015"/>
    </source>
</evidence>
<organism evidence="5 6">
    <name type="scientific">Clostridium intestinale</name>
    <dbReference type="NCBI Taxonomy" id="36845"/>
    <lineage>
        <taxon>Bacteria</taxon>
        <taxon>Bacillati</taxon>
        <taxon>Bacillota</taxon>
        <taxon>Clostridia</taxon>
        <taxon>Eubacteriales</taxon>
        <taxon>Clostridiaceae</taxon>
        <taxon>Clostridium</taxon>
    </lineage>
</organism>
<dbReference type="Gene3D" id="2.60.120.280">
    <property type="entry name" value="Regulatory protein AraC"/>
    <property type="match status" value="1"/>
</dbReference>